<dbReference type="PANTHER" id="PTHR43021:SF2">
    <property type="entry name" value="CATION_H+ EXCHANGER DOMAIN-CONTAINING PROTEIN"/>
    <property type="match status" value="1"/>
</dbReference>
<evidence type="ECO:0000256" key="1">
    <source>
        <dbReference type="ARBA" id="ARBA00004141"/>
    </source>
</evidence>
<reference evidence="7 8" key="1">
    <citation type="submission" date="2018-02" db="EMBL/GenBank/DDBJ databases">
        <title>Genomic Encyclopedia of Archaeal and Bacterial Type Strains, Phase II (KMG-II): from individual species to whole genera.</title>
        <authorList>
            <person name="Goeker M."/>
        </authorList>
    </citation>
    <scope>NUCLEOTIDE SEQUENCE [LARGE SCALE GENOMIC DNA]</scope>
    <source>
        <strain evidence="7 8">DSM 15099</strain>
    </source>
</reference>
<feature type="transmembrane region" description="Helical" evidence="5">
    <location>
        <begin position="147"/>
        <end position="169"/>
    </location>
</feature>
<evidence type="ECO:0000313" key="7">
    <source>
        <dbReference type="EMBL" id="PPK48988.1"/>
    </source>
</evidence>
<feature type="transmembrane region" description="Helical" evidence="5">
    <location>
        <begin position="55"/>
        <end position="75"/>
    </location>
</feature>
<comment type="subcellular location">
    <subcellularLocation>
        <location evidence="1">Membrane</location>
        <topology evidence="1">Multi-pass membrane protein</topology>
    </subcellularLocation>
</comment>
<name>A0A2S6FZR4_9CLOT</name>
<dbReference type="InterPro" id="IPR038770">
    <property type="entry name" value="Na+/solute_symporter_sf"/>
</dbReference>
<feature type="transmembrane region" description="Helical" evidence="5">
    <location>
        <begin position="6"/>
        <end position="22"/>
    </location>
</feature>
<proteinExistence type="predicted"/>
<evidence type="ECO:0000256" key="3">
    <source>
        <dbReference type="ARBA" id="ARBA00022989"/>
    </source>
</evidence>
<feature type="transmembrane region" description="Helical" evidence="5">
    <location>
        <begin position="115"/>
        <end position="135"/>
    </location>
</feature>
<dbReference type="AlphaFoldDB" id="A0A2S6FZR4"/>
<protein>
    <submittedName>
        <fullName evidence="7">Transporter (CPA2 family)</fullName>
    </submittedName>
</protein>
<feature type="transmembrane region" description="Helical" evidence="5">
    <location>
        <begin position="295"/>
        <end position="316"/>
    </location>
</feature>
<feature type="transmembrane region" description="Helical" evidence="5">
    <location>
        <begin position="359"/>
        <end position="382"/>
    </location>
</feature>
<sequence length="389" mass="41115">MSSLYYISIVIFSGMLCAKLLSKIKLPNVTGYLIAGVIIGPYVLNIVPLDAVKSLGILSDAALGFIAYGIGSEFLIKSIKKTGKTVIMITVFEALGAVLLVDLAMIFIFKQPLPFSLTLGAIAAATAPAATILVIRQYKAKGDFTTTLLQVVAMDDAVGIIAFGISLAVAQSLIGGSTTSLAMSIMKPIIEILLSIVIGIILGAIFSYIGKRVRGENELLSLTLAFIFFAIGISLKFNVSTLLTCMMLGATITNLSSNSSRFLSIADRFTPPLFIAFFTIAGLELNISVIKSVGVIGLGYMVFRVIGKMLGVYVAASITKAEENVRKYLGLALIPQAGVAIGLSLLAEKSLPPEYGQPIRTIVLAGTVIYELIGPLASKYALIKAGDIK</sequence>
<evidence type="ECO:0000256" key="2">
    <source>
        <dbReference type="ARBA" id="ARBA00022692"/>
    </source>
</evidence>
<evidence type="ECO:0000313" key="8">
    <source>
        <dbReference type="Proteomes" id="UP000239863"/>
    </source>
</evidence>
<keyword evidence="2 5" id="KW-0812">Transmembrane</keyword>
<dbReference type="PANTHER" id="PTHR43021">
    <property type="entry name" value="NA(+)/H(+) ANTIPORTER-RELATED"/>
    <property type="match status" value="1"/>
</dbReference>
<gene>
    <name evidence="7" type="ORF">BD821_103116</name>
</gene>
<evidence type="ECO:0000259" key="6">
    <source>
        <dbReference type="Pfam" id="PF00999"/>
    </source>
</evidence>
<keyword evidence="3 5" id="KW-1133">Transmembrane helix</keyword>
<dbReference type="Proteomes" id="UP000239863">
    <property type="component" value="Unassembled WGS sequence"/>
</dbReference>
<keyword evidence="4 5" id="KW-0472">Membrane</keyword>
<dbReference type="EMBL" id="PTIS01000003">
    <property type="protein sequence ID" value="PPK48988.1"/>
    <property type="molecule type" value="Genomic_DNA"/>
</dbReference>
<dbReference type="InterPro" id="IPR006153">
    <property type="entry name" value="Cation/H_exchanger_TM"/>
</dbReference>
<evidence type="ECO:0000256" key="4">
    <source>
        <dbReference type="ARBA" id="ARBA00023136"/>
    </source>
</evidence>
<feature type="transmembrane region" description="Helical" evidence="5">
    <location>
        <begin position="189"/>
        <end position="210"/>
    </location>
</feature>
<feature type="transmembrane region" description="Helical" evidence="5">
    <location>
        <begin position="219"/>
        <end position="235"/>
    </location>
</feature>
<comment type="caution">
    <text evidence="7">The sequence shown here is derived from an EMBL/GenBank/DDBJ whole genome shotgun (WGS) entry which is preliminary data.</text>
</comment>
<dbReference type="Pfam" id="PF00999">
    <property type="entry name" value="Na_H_Exchanger"/>
    <property type="match status" value="1"/>
</dbReference>
<feature type="transmembrane region" description="Helical" evidence="5">
    <location>
        <begin position="328"/>
        <end position="347"/>
    </location>
</feature>
<dbReference type="Gene3D" id="1.20.1530.20">
    <property type="match status" value="1"/>
</dbReference>
<feature type="domain" description="Cation/H+ exchanger transmembrane" evidence="6">
    <location>
        <begin position="16"/>
        <end position="369"/>
    </location>
</feature>
<evidence type="ECO:0000256" key="5">
    <source>
        <dbReference type="SAM" id="Phobius"/>
    </source>
</evidence>
<dbReference type="RefSeq" id="WP_104409403.1">
    <property type="nucleotide sequence ID" value="NZ_PTIS01000003.1"/>
</dbReference>
<dbReference type="GO" id="GO:1902600">
    <property type="term" value="P:proton transmembrane transport"/>
    <property type="evidence" value="ECO:0007669"/>
    <property type="project" value="InterPro"/>
</dbReference>
<dbReference type="GO" id="GO:0015297">
    <property type="term" value="F:antiporter activity"/>
    <property type="evidence" value="ECO:0007669"/>
    <property type="project" value="InterPro"/>
</dbReference>
<dbReference type="STRING" id="37659.GCA_000703125_02046"/>
<accession>A0A2S6FZR4</accession>
<feature type="transmembrane region" description="Helical" evidence="5">
    <location>
        <begin position="87"/>
        <end position="109"/>
    </location>
</feature>
<dbReference type="GO" id="GO:0016020">
    <property type="term" value="C:membrane"/>
    <property type="evidence" value="ECO:0007669"/>
    <property type="project" value="UniProtKB-SubCell"/>
</dbReference>
<organism evidence="7 8">
    <name type="scientific">Clostridium algidicarnis DSM 15099</name>
    <dbReference type="NCBI Taxonomy" id="1121295"/>
    <lineage>
        <taxon>Bacteria</taxon>
        <taxon>Bacillati</taxon>
        <taxon>Bacillota</taxon>
        <taxon>Clostridia</taxon>
        <taxon>Eubacteriales</taxon>
        <taxon>Clostridiaceae</taxon>
        <taxon>Clostridium</taxon>
    </lineage>
</organism>
<feature type="transmembrane region" description="Helical" evidence="5">
    <location>
        <begin position="29"/>
        <end position="49"/>
    </location>
</feature>
<dbReference type="OrthoDB" id="9778229at2"/>